<dbReference type="EMBL" id="QJKJ01013537">
    <property type="protein sequence ID" value="RDX66228.1"/>
    <property type="molecule type" value="Genomic_DNA"/>
</dbReference>
<feature type="non-terminal residue" evidence="1">
    <location>
        <position position="1"/>
    </location>
</feature>
<keyword evidence="2" id="KW-1185">Reference proteome</keyword>
<dbReference type="OrthoDB" id="1934442at2759"/>
<name>A0A371EJI5_MUCPR</name>
<dbReference type="Proteomes" id="UP000257109">
    <property type="component" value="Unassembled WGS sequence"/>
</dbReference>
<proteinExistence type="predicted"/>
<reference evidence="1" key="1">
    <citation type="submission" date="2018-05" db="EMBL/GenBank/DDBJ databases">
        <title>Draft genome of Mucuna pruriens seed.</title>
        <authorList>
            <person name="Nnadi N.E."/>
            <person name="Vos R."/>
            <person name="Hasami M.H."/>
            <person name="Devisetty U.K."/>
            <person name="Aguiy J.C."/>
        </authorList>
    </citation>
    <scope>NUCLEOTIDE SEQUENCE [LARGE SCALE GENOMIC DNA]</scope>
    <source>
        <strain evidence="1">JCA_2017</strain>
    </source>
</reference>
<evidence type="ECO:0000313" key="1">
    <source>
        <dbReference type="EMBL" id="RDX66228.1"/>
    </source>
</evidence>
<sequence length="73" mass="8608">MMLSMMVSSLRELGNYIDMYLCLLVEDLRMLYSVKRHKACPICEEDTCYTQLTHGRNTFTLGIKNFSKLMSYR</sequence>
<gene>
    <name evidence="1" type="ORF">CR513_55029</name>
</gene>
<comment type="caution">
    <text evidence="1">The sequence shown here is derived from an EMBL/GenBank/DDBJ whole genome shotgun (WGS) entry which is preliminary data.</text>
</comment>
<dbReference type="AlphaFoldDB" id="A0A371EJI5"/>
<protein>
    <submittedName>
        <fullName evidence="1">Uncharacterized protein</fullName>
    </submittedName>
</protein>
<evidence type="ECO:0000313" key="2">
    <source>
        <dbReference type="Proteomes" id="UP000257109"/>
    </source>
</evidence>
<accession>A0A371EJI5</accession>
<organism evidence="1 2">
    <name type="scientific">Mucuna pruriens</name>
    <name type="common">Velvet bean</name>
    <name type="synonym">Dolichos pruriens</name>
    <dbReference type="NCBI Taxonomy" id="157652"/>
    <lineage>
        <taxon>Eukaryota</taxon>
        <taxon>Viridiplantae</taxon>
        <taxon>Streptophyta</taxon>
        <taxon>Embryophyta</taxon>
        <taxon>Tracheophyta</taxon>
        <taxon>Spermatophyta</taxon>
        <taxon>Magnoliopsida</taxon>
        <taxon>eudicotyledons</taxon>
        <taxon>Gunneridae</taxon>
        <taxon>Pentapetalae</taxon>
        <taxon>rosids</taxon>
        <taxon>fabids</taxon>
        <taxon>Fabales</taxon>
        <taxon>Fabaceae</taxon>
        <taxon>Papilionoideae</taxon>
        <taxon>50 kb inversion clade</taxon>
        <taxon>NPAAA clade</taxon>
        <taxon>indigoferoid/millettioid clade</taxon>
        <taxon>Phaseoleae</taxon>
        <taxon>Mucuna</taxon>
    </lineage>
</organism>